<proteinExistence type="predicted"/>
<reference evidence="1" key="1">
    <citation type="submission" date="2022-10" db="EMBL/GenBank/DDBJ databases">
        <title>Chryseobacterium babae sp. nov. isolated from the gut of the beetle Oryctes rhinoceros, and Chryseobacterium kimseyorum sp. nov., isolated from a stick insect rearing cage.</title>
        <authorList>
            <person name="Shelomi M."/>
            <person name="Han C.-J."/>
            <person name="Chen W.-M."/>
            <person name="Chen H.-K."/>
            <person name="Liaw S.-J."/>
            <person name="Muhle E."/>
            <person name="Clermont D."/>
        </authorList>
    </citation>
    <scope>NUCLEOTIDE SEQUENCE</scope>
    <source>
        <strain evidence="1">WLa1L2M3</strain>
    </source>
</reference>
<organism evidence="1 2">
    <name type="scientific">Chryseobacterium oryctis</name>
    <dbReference type="NCBI Taxonomy" id="2952618"/>
    <lineage>
        <taxon>Bacteria</taxon>
        <taxon>Pseudomonadati</taxon>
        <taxon>Bacteroidota</taxon>
        <taxon>Flavobacteriia</taxon>
        <taxon>Flavobacteriales</taxon>
        <taxon>Weeksellaceae</taxon>
        <taxon>Chryseobacterium group</taxon>
        <taxon>Chryseobacterium</taxon>
    </lineage>
</organism>
<gene>
    <name evidence="1" type="ORF">OH806_04940</name>
</gene>
<protein>
    <submittedName>
        <fullName evidence="1">Uncharacterized protein</fullName>
    </submittedName>
</protein>
<dbReference type="Proteomes" id="UP001163719">
    <property type="component" value="Unassembled WGS sequence"/>
</dbReference>
<name>A0ABT3HLF8_9FLAO</name>
<sequence>MKTEKVIISFNNGSVPPPYAYRYEISFSKQTGNANLKIFKGYDSNEELILSESEKFNSDILRQLLSELETIVPRDNFNIIGGSQRIIEIISDNHTGRIEIEPDNEKGISLFNRFLYLYNNNFSDIINKNINL</sequence>
<evidence type="ECO:0000313" key="1">
    <source>
        <dbReference type="EMBL" id="MCW3160612.1"/>
    </source>
</evidence>
<dbReference type="EMBL" id="JAPDHV010000002">
    <property type="protein sequence ID" value="MCW3160612.1"/>
    <property type="molecule type" value="Genomic_DNA"/>
</dbReference>
<keyword evidence="2" id="KW-1185">Reference proteome</keyword>
<dbReference type="RefSeq" id="WP_264742563.1">
    <property type="nucleotide sequence ID" value="NZ_JAPDHV010000002.1"/>
</dbReference>
<comment type="caution">
    <text evidence="1">The sequence shown here is derived from an EMBL/GenBank/DDBJ whole genome shotgun (WGS) entry which is preliminary data.</text>
</comment>
<evidence type="ECO:0000313" key="2">
    <source>
        <dbReference type="Proteomes" id="UP001163719"/>
    </source>
</evidence>
<accession>A0ABT3HLF8</accession>